<evidence type="ECO:0000313" key="7">
    <source>
        <dbReference type="EMBL" id="SVE30014.1"/>
    </source>
</evidence>
<dbReference type="GO" id="GO:0046872">
    <property type="term" value="F:metal ion binding"/>
    <property type="evidence" value="ECO:0007669"/>
    <property type="project" value="UniProtKB-KW"/>
</dbReference>
<dbReference type="SUPFAM" id="SSF50022">
    <property type="entry name" value="ISP domain"/>
    <property type="match status" value="1"/>
</dbReference>
<evidence type="ECO:0000256" key="2">
    <source>
        <dbReference type="ARBA" id="ARBA00022723"/>
    </source>
</evidence>
<dbReference type="PANTHER" id="PTHR43756:SF5">
    <property type="entry name" value="CHOLINE MONOOXYGENASE, CHLOROPLASTIC"/>
    <property type="match status" value="1"/>
</dbReference>
<dbReference type="Gene3D" id="3.90.380.10">
    <property type="entry name" value="Naphthalene 1,2-dioxygenase Alpha Subunit, Chain A, domain 1"/>
    <property type="match status" value="1"/>
</dbReference>
<dbReference type="EMBL" id="UINC01207777">
    <property type="protein sequence ID" value="SVE30014.1"/>
    <property type="molecule type" value="Genomic_DNA"/>
</dbReference>
<dbReference type="PANTHER" id="PTHR43756">
    <property type="entry name" value="CHOLINE MONOOXYGENASE, CHLOROPLASTIC"/>
    <property type="match status" value="1"/>
</dbReference>
<keyword evidence="2" id="KW-0479">Metal-binding</keyword>
<dbReference type="GO" id="GO:0016491">
    <property type="term" value="F:oxidoreductase activity"/>
    <property type="evidence" value="ECO:0007669"/>
    <property type="project" value="UniProtKB-KW"/>
</dbReference>
<keyword evidence="3" id="KW-0560">Oxidoreductase</keyword>
<dbReference type="Gene3D" id="2.102.10.10">
    <property type="entry name" value="Rieske [2Fe-2S] iron-sulphur domain"/>
    <property type="match status" value="1"/>
</dbReference>
<proteinExistence type="predicted"/>
<gene>
    <name evidence="7" type="ORF">METZ01_LOCUS482868</name>
</gene>
<evidence type="ECO:0000256" key="3">
    <source>
        <dbReference type="ARBA" id="ARBA00023002"/>
    </source>
</evidence>
<evidence type="ECO:0000256" key="4">
    <source>
        <dbReference type="ARBA" id="ARBA00023004"/>
    </source>
</evidence>
<dbReference type="InterPro" id="IPR001663">
    <property type="entry name" value="Rng_hydr_dOase-A"/>
</dbReference>
<reference evidence="7" key="1">
    <citation type="submission" date="2018-05" db="EMBL/GenBank/DDBJ databases">
        <authorList>
            <person name="Lanie J.A."/>
            <person name="Ng W.-L."/>
            <person name="Kazmierczak K.M."/>
            <person name="Andrzejewski T.M."/>
            <person name="Davidsen T.M."/>
            <person name="Wayne K.J."/>
            <person name="Tettelin H."/>
            <person name="Glass J.I."/>
            <person name="Rusch D."/>
            <person name="Podicherti R."/>
            <person name="Tsui H.-C.T."/>
            <person name="Winkler M.E."/>
        </authorList>
    </citation>
    <scope>NUCLEOTIDE SEQUENCE</scope>
</reference>
<feature type="domain" description="Rieske" evidence="6">
    <location>
        <begin position="46"/>
        <end position="154"/>
    </location>
</feature>
<dbReference type="InterPro" id="IPR036922">
    <property type="entry name" value="Rieske_2Fe-2S_sf"/>
</dbReference>
<dbReference type="PROSITE" id="PS51296">
    <property type="entry name" value="RIESKE"/>
    <property type="match status" value="1"/>
</dbReference>
<dbReference type="GO" id="GO:0051537">
    <property type="term" value="F:2 iron, 2 sulfur cluster binding"/>
    <property type="evidence" value="ECO:0007669"/>
    <property type="project" value="UniProtKB-KW"/>
</dbReference>
<evidence type="ECO:0000256" key="5">
    <source>
        <dbReference type="ARBA" id="ARBA00023014"/>
    </source>
</evidence>
<accession>A0A383CCZ2</accession>
<feature type="non-terminal residue" evidence="7">
    <location>
        <position position="182"/>
    </location>
</feature>
<keyword evidence="1" id="KW-0001">2Fe-2S</keyword>
<organism evidence="7">
    <name type="scientific">marine metagenome</name>
    <dbReference type="NCBI Taxonomy" id="408172"/>
    <lineage>
        <taxon>unclassified sequences</taxon>
        <taxon>metagenomes</taxon>
        <taxon>ecological metagenomes</taxon>
    </lineage>
</organism>
<keyword evidence="4" id="KW-0408">Iron</keyword>
<name>A0A383CCZ2_9ZZZZ</name>
<evidence type="ECO:0000256" key="1">
    <source>
        <dbReference type="ARBA" id="ARBA00022714"/>
    </source>
</evidence>
<dbReference type="PRINTS" id="PR00090">
    <property type="entry name" value="RNGDIOXGNASE"/>
</dbReference>
<evidence type="ECO:0000259" key="6">
    <source>
        <dbReference type="PROSITE" id="PS51296"/>
    </source>
</evidence>
<dbReference type="InterPro" id="IPR017941">
    <property type="entry name" value="Rieske_2Fe-2S"/>
</dbReference>
<dbReference type="CDD" id="cd03469">
    <property type="entry name" value="Rieske_RO_Alpha_N"/>
    <property type="match status" value="1"/>
</dbReference>
<sequence length="182" mass="20051">MGFATLPSIIADLRKAPTMKTLLPRSWYLDADHYQLEMAAVFGRAWLPVAHGRDLAEAGSYLATTVGGHDIFLVRGRDGEIRGFHNVCQHRAHRLLDGSGQLKNTIVCPYHAWTYDLDGALRGAPRADDTGAFDPSCFGLEPVRTALFAGFITVCFDADSGQPPSNLQDIERLLIHDHPRLP</sequence>
<keyword evidence="5" id="KW-0411">Iron-sulfur</keyword>
<protein>
    <recommendedName>
        <fullName evidence="6">Rieske domain-containing protein</fullName>
    </recommendedName>
</protein>
<dbReference type="Pfam" id="PF00355">
    <property type="entry name" value="Rieske"/>
    <property type="match status" value="1"/>
</dbReference>
<dbReference type="AlphaFoldDB" id="A0A383CCZ2"/>